<evidence type="ECO:0000256" key="4">
    <source>
        <dbReference type="ARBA" id="ARBA00022692"/>
    </source>
</evidence>
<feature type="transmembrane region" description="Helical" evidence="7">
    <location>
        <begin position="126"/>
        <end position="151"/>
    </location>
</feature>
<keyword evidence="3" id="KW-1003">Cell membrane</keyword>
<evidence type="ECO:0000256" key="6">
    <source>
        <dbReference type="ARBA" id="ARBA00023136"/>
    </source>
</evidence>
<evidence type="ECO:0000259" key="8">
    <source>
        <dbReference type="PROSITE" id="PS50928"/>
    </source>
</evidence>
<dbReference type="Gene3D" id="1.10.3720.10">
    <property type="entry name" value="MetI-like"/>
    <property type="match status" value="1"/>
</dbReference>
<dbReference type="PATRIC" id="fig|93930.3.peg.1307"/>
<feature type="domain" description="ABC transmembrane type-1" evidence="8">
    <location>
        <begin position="90"/>
        <end position="306"/>
    </location>
</feature>
<protein>
    <submittedName>
        <fullName evidence="9">Binding-protein-dependent transport systems inner membrane component</fullName>
    </submittedName>
</protein>
<dbReference type="GO" id="GO:0005886">
    <property type="term" value="C:plasma membrane"/>
    <property type="evidence" value="ECO:0007669"/>
    <property type="project" value="UniProtKB-SubCell"/>
</dbReference>
<evidence type="ECO:0000256" key="2">
    <source>
        <dbReference type="ARBA" id="ARBA00022448"/>
    </source>
</evidence>
<dbReference type="CDD" id="cd06261">
    <property type="entry name" value="TM_PBP2"/>
    <property type="match status" value="1"/>
</dbReference>
<dbReference type="Pfam" id="PF19300">
    <property type="entry name" value="BPD_transp_1_N"/>
    <property type="match status" value="1"/>
</dbReference>
<feature type="transmembrane region" description="Helical" evidence="7">
    <location>
        <begin position="236"/>
        <end position="263"/>
    </location>
</feature>
<comment type="subcellular location">
    <subcellularLocation>
        <location evidence="1 7">Cell membrane</location>
        <topology evidence="1 7">Multi-pass membrane protein</topology>
    </subcellularLocation>
</comment>
<dbReference type="EMBL" id="LGFG01000024">
    <property type="protein sequence ID" value="KUK23442.1"/>
    <property type="molecule type" value="Genomic_DNA"/>
</dbReference>
<dbReference type="Pfam" id="PF00528">
    <property type="entry name" value="BPD_transp_1"/>
    <property type="match status" value="1"/>
</dbReference>
<keyword evidence="6 7" id="KW-0472">Membrane</keyword>
<comment type="similarity">
    <text evidence="7">Belongs to the binding-protein-dependent transport system permease family.</text>
</comment>
<dbReference type="PROSITE" id="PS50928">
    <property type="entry name" value="ABC_TM1"/>
    <property type="match status" value="1"/>
</dbReference>
<comment type="caution">
    <text evidence="9">The sequence shown here is derived from an EMBL/GenBank/DDBJ whole genome shotgun (WGS) entry which is preliminary data.</text>
</comment>
<feature type="transmembrane region" description="Helical" evidence="7">
    <location>
        <begin position="283"/>
        <end position="309"/>
    </location>
</feature>
<keyword evidence="5 7" id="KW-1133">Transmembrane helix</keyword>
<evidence type="ECO:0000256" key="5">
    <source>
        <dbReference type="ARBA" id="ARBA00022989"/>
    </source>
</evidence>
<keyword evidence="4 7" id="KW-0812">Transmembrane</keyword>
<name>A0A101ER87_9THEM</name>
<dbReference type="PANTHER" id="PTHR30465:SF43">
    <property type="entry name" value="OLIGOPEPTIDE ABC TRANSPORTER, PERMEASE PROTEIN"/>
    <property type="match status" value="1"/>
</dbReference>
<evidence type="ECO:0000256" key="3">
    <source>
        <dbReference type="ARBA" id="ARBA00022475"/>
    </source>
</evidence>
<organism evidence="9 10">
    <name type="scientific">Thermotoga petrophila</name>
    <dbReference type="NCBI Taxonomy" id="93929"/>
    <lineage>
        <taxon>Bacteria</taxon>
        <taxon>Thermotogati</taxon>
        <taxon>Thermotogota</taxon>
        <taxon>Thermotogae</taxon>
        <taxon>Thermotogales</taxon>
        <taxon>Thermotogaceae</taxon>
        <taxon>Thermotoga</taxon>
    </lineage>
</organism>
<dbReference type="InterPro" id="IPR035906">
    <property type="entry name" value="MetI-like_sf"/>
</dbReference>
<dbReference type="SUPFAM" id="SSF161098">
    <property type="entry name" value="MetI-like"/>
    <property type="match status" value="1"/>
</dbReference>
<reference evidence="9 10" key="1">
    <citation type="journal article" date="2015" name="MBio">
        <title>Genome-Resolved Metagenomic Analysis Reveals Roles for Candidate Phyla and Other Microbial Community Members in Biogeochemical Transformations in Oil Reservoirs.</title>
        <authorList>
            <person name="Hu P."/>
            <person name="Tom L."/>
            <person name="Singh A."/>
            <person name="Thomas B.C."/>
            <person name="Baker B.J."/>
            <person name="Piceno Y.M."/>
            <person name="Andersen G.L."/>
            <person name="Banfield J.F."/>
        </authorList>
    </citation>
    <scope>NUCLEOTIDE SEQUENCE [LARGE SCALE GENOMIC DNA]</scope>
    <source>
        <strain evidence="9">46_26</strain>
    </source>
</reference>
<feature type="transmembrane region" description="Helical" evidence="7">
    <location>
        <begin position="183"/>
        <end position="202"/>
    </location>
</feature>
<gene>
    <name evidence="9" type="ORF">XD57_0463</name>
</gene>
<sequence length="316" mass="35052">MLITLFVISVISFVIIQLPPGDYLTSYIASLAATGETVDQATIEALRKQYGLDLPIYVQYFKWLWGILHGDFGYSFSWNRPVSELLWGRLGLSVLVSTVAVIFSWVSGFLIGMYSATHQYSIGDYLATFLGYIGLATPNFLLALVLLWLVYSTTGVNLGGLFSPQYLDAPWSFAKFVDMLKHLWLPMIVVGTAGMAGLIRTLRANLLDELHKPYVEAALSKGLPENKVFWKYPLRIAMIPFISTVGWSLPGIFSGETITAIVLNLPTVGPLLLGALQSQDMYLAGSLVMFLSFFTVIGTLISDILLAWVDPRIRFE</sequence>
<accession>A0A101ER87</accession>
<evidence type="ECO:0000256" key="1">
    <source>
        <dbReference type="ARBA" id="ARBA00004651"/>
    </source>
</evidence>
<feature type="transmembrane region" description="Helical" evidence="7">
    <location>
        <begin position="90"/>
        <end position="114"/>
    </location>
</feature>
<keyword evidence="2 7" id="KW-0813">Transport</keyword>
<proteinExistence type="inferred from homology"/>
<dbReference type="Proteomes" id="UP000058636">
    <property type="component" value="Unassembled WGS sequence"/>
</dbReference>
<dbReference type="InterPro" id="IPR045621">
    <property type="entry name" value="BPD_transp_1_N"/>
</dbReference>
<evidence type="ECO:0000256" key="7">
    <source>
        <dbReference type="RuleBase" id="RU363032"/>
    </source>
</evidence>
<evidence type="ECO:0000313" key="10">
    <source>
        <dbReference type="Proteomes" id="UP000058636"/>
    </source>
</evidence>
<dbReference type="GO" id="GO:0055085">
    <property type="term" value="P:transmembrane transport"/>
    <property type="evidence" value="ECO:0007669"/>
    <property type="project" value="InterPro"/>
</dbReference>
<dbReference type="InterPro" id="IPR000515">
    <property type="entry name" value="MetI-like"/>
</dbReference>
<dbReference type="AlphaFoldDB" id="A0A101ER87"/>
<evidence type="ECO:0000313" key="9">
    <source>
        <dbReference type="EMBL" id="KUK23442.1"/>
    </source>
</evidence>
<dbReference type="PANTHER" id="PTHR30465">
    <property type="entry name" value="INNER MEMBRANE ABC TRANSPORTER"/>
    <property type="match status" value="1"/>
</dbReference>